<keyword evidence="1" id="KW-0175">Coiled coil</keyword>
<sequence>MKKLTLLIAATLCAGMAHAAPLKKCVDDKGRVYYGDAIPADVLDKCRSSSELSREGMEKKKTRYLTEEERKAREGEAAQQKLDEEKAKEQKRRDKALLDTYASEKEINLSRDRNLQAAQTQIDGSQMRAKSAQDRAAELRKQAEGFAKIKKPVPAYLNEELKRAENEFRTSSETVAKWREEYKDIQARFEEDKRRFRELKGYPPEQPAAAAPQAPVKTTK</sequence>
<evidence type="ECO:0000313" key="5">
    <source>
        <dbReference type="Proteomes" id="UP000502260"/>
    </source>
</evidence>
<keyword evidence="5" id="KW-1185">Reference proteome</keyword>
<feature type="signal peptide" evidence="3">
    <location>
        <begin position="1"/>
        <end position="19"/>
    </location>
</feature>
<dbReference type="AlphaFoldDB" id="A0A6F8VIQ0"/>
<feature type="chain" id="PRO_5026102328" description="DUF4124 domain-containing protein" evidence="3">
    <location>
        <begin position="20"/>
        <end position="220"/>
    </location>
</feature>
<feature type="region of interest" description="Disordered" evidence="2">
    <location>
        <begin position="198"/>
        <end position="220"/>
    </location>
</feature>
<evidence type="ECO:0000256" key="2">
    <source>
        <dbReference type="SAM" id="MobiDB-lite"/>
    </source>
</evidence>
<dbReference type="EMBL" id="AP022853">
    <property type="protein sequence ID" value="BCB28645.1"/>
    <property type="molecule type" value="Genomic_DNA"/>
</dbReference>
<dbReference type="Proteomes" id="UP000502260">
    <property type="component" value="Chromosome"/>
</dbReference>
<accession>A0A6F8VIQ0</accession>
<dbReference type="RefSeq" id="WP_173068379.1">
    <property type="nucleotide sequence ID" value="NZ_AP022853.1"/>
</dbReference>
<gene>
    <name evidence="4" type="ORF">SKTS_35310</name>
</gene>
<evidence type="ECO:0008006" key="6">
    <source>
        <dbReference type="Google" id="ProtNLM"/>
    </source>
</evidence>
<keyword evidence="3" id="KW-0732">Signal</keyword>
<name>A0A6F8VIQ0_9PROT</name>
<proteinExistence type="predicted"/>
<feature type="compositionally biased region" description="Low complexity" evidence="2">
    <location>
        <begin position="207"/>
        <end position="220"/>
    </location>
</feature>
<evidence type="ECO:0000313" key="4">
    <source>
        <dbReference type="EMBL" id="BCB28645.1"/>
    </source>
</evidence>
<organism evidence="4 5">
    <name type="scientific">Sulfurimicrobium lacus</name>
    <dbReference type="NCBI Taxonomy" id="2715678"/>
    <lineage>
        <taxon>Bacteria</taxon>
        <taxon>Pseudomonadati</taxon>
        <taxon>Pseudomonadota</taxon>
        <taxon>Betaproteobacteria</taxon>
        <taxon>Nitrosomonadales</taxon>
        <taxon>Sulfuricellaceae</taxon>
        <taxon>Sulfurimicrobium</taxon>
    </lineage>
</organism>
<dbReference type="KEGG" id="slac:SKTS_35310"/>
<reference evidence="5" key="1">
    <citation type="submission" date="2020-03" db="EMBL/GenBank/DDBJ databases">
        <title>Complete genome sequence of sulfur-oxidizing bacterium skT11.</title>
        <authorList>
            <person name="Kanda M."/>
            <person name="Kojima H."/>
            <person name="Fukui M."/>
        </authorList>
    </citation>
    <scope>NUCLEOTIDE SEQUENCE [LARGE SCALE GENOMIC DNA]</scope>
    <source>
        <strain evidence="5">skT11</strain>
    </source>
</reference>
<evidence type="ECO:0000256" key="1">
    <source>
        <dbReference type="SAM" id="Coils"/>
    </source>
</evidence>
<feature type="coiled-coil region" evidence="1">
    <location>
        <begin position="115"/>
        <end position="195"/>
    </location>
</feature>
<evidence type="ECO:0000256" key="3">
    <source>
        <dbReference type="SAM" id="SignalP"/>
    </source>
</evidence>
<protein>
    <recommendedName>
        <fullName evidence="6">DUF4124 domain-containing protein</fullName>
    </recommendedName>
</protein>
<feature type="region of interest" description="Disordered" evidence="2">
    <location>
        <begin position="48"/>
        <end position="97"/>
    </location>
</feature>